<evidence type="ECO:0000313" key="1">
    <source>
        <dbReference type="EMBL" id="UXY14460.1"/>
    </source>
</evidence>
<proteinExistence type="predicted"/>
<accession>A0ABY6DJB6</accession>
<reference evidence="1" key="1">
    <citation type="submission" date="2022-10" db="EMBL/GenBank/DDBJ databases">
        <title>Chitiniphilus purpureus sp. nov., a novel chitin-degrading bacterium isolated from crawfish pond sediment.</title>
        <authorList>
            <person name="Li K."/>
        </authorList>
    </citation>
    <scope>NUCLEOTIDE SEQUENCE</scope>
    <source>
        <strain evidence="1">CD1</strain>
    </source>
</reference>
<evidence type="ECO:0008006" key="3">
    <source>
        <dbReference type="Google" id="ProtNLM"/>
    </source>
</evidence>
<evidence type="ECO:0000313" key="2">
    <source>
        <dbReference type="Proteomes" id="UP001061302"/>
    </source>
</evidence>
<organism evidence="1 2">
    <name type="scientific">Chitiniphilus purpureus</name>
    <dbReference type="NCBI Taxonomy" id="2981137"/>
    <lineage>
        <taxon>Bacteria</taxon>
        <taxon>Pseudomonadati</taxon>
        <taxon>Pseudomonadota</taxon>
        <taxon>Betaproteobacteria</taxon>
        <taxon>Neisseriales</taxon>
        <taxon>Chitinibacteraceae</taxon>
        <taxon>Chitiniphilus</taxon>
    </lineage>
</organism>
<sequence>MNFRETLYVTIARNTITVRCVDNRKQATATGSFSTSRLLVGNFSVAEALLRGLIPQVAARHFYKTLVAVVHPLELVEGGLSQIEERVFNELGLGCGARKIHLHVGSMLDDQAVLAMLGA</sequence>
<dbReference type="EMBL" id="CP106753">
    <property type="protein sequence ID" value="UXY14460.1"/>
    <property type="molecule type" value="Genomic_DNA"/>
</dbReference>
<gene>
    <name evidence="1" type="ORF">N8I74_14205</name>
</gene>
<name>A0ABY6DJB6_9NEIS</name>
<keyword evidence="2" id="KW-1185">Reference proteome</keyword>
<protein>
    <recommendedName>
        <fullName evidence="3">Rod shape-determining protein MreB</fullName>
    </recommendedName>
</protein>
<dbReference type="RefSeq" id="WP_263123760.1">
    <property type="nucleotide sequence ID" value="NZ_CP106753.1"/>
</dbReference>
<dbReference type="Proteomes" id="UP001061302">
    <property type="component" value="Chromosome"/>
</dbReference>